<protein>
    <submittedName>
        <fullName evidence="1">Uncharacterized protein</fullName>
    </submittedName>
</protein>
<dbReference type="GO" id="GO:0000172">
    <property type="term" value="C:ribonuclease MRP complex"/>
    <property type="evidence" value="ECO:0007669"/>
    <property type="project" value="TreeGrafter"/>
</dbReference>
<reference evidence="1 2" key="1">
    <citation type="submission" date="2017-07" db="EMBL/GenBank/DDBJ databases">
        <authorList>
            <person name="Talla V."/>
            <person name="Backstrom N."/>
        </authorList>
    </citation>
    <scope>NUCLEOTIDE SEQUENCE [LARGE SCALE GENOMIC DNA]</scope>
</reference>
<dbReference type="GO" id="GO:0001682">
    <property type="term" value="P:tRNA 5'-leader removal"/>
    <property type="evidence" value="ECO:0007669"/>
    <property type="project" value="InterPro"/>
</dbReference>
<dbReference type="GO" id="GO:0000171">
    <property type="term" value="F:ribonuclease MRP activity"/>
    <property type="evidence" value="ECO:0007669"/>
    <property type="project" value="TreeGrafter"/>
</dbReference>
<dbReference type="PANTHER" id="PTHR15396:SF1">
    <property type="entry name" value="RIBONUCLEASE P PROTEIN SUBUNIT P40"/>
    <property type="match status" value="1"/>
</dbReference>
<name>A0A5E4QF37_9NEOP</name>
<dbReference type="GO" id="GO:0000447">
    <property type="term" value="P:endonucleolytic cleavage in ITS1 to separate SSU-rRNA from 5.8S rRNA and LSU-rRNA from tricistronic rRNA transcript (SSU-rRNA, 5.8S rRNA, LSU-rRNA)"/>
    <property type="evidence" value="ECO:0007669"/>
    <property type="project" value="TreeGrafter"/>
</dbReference>
<dbReference type="GO" id="GO:0030681">
    <property type="term" value="C:multimeric ribonuclease P complex"/>
    <property type="evidence" value="ECO:0007669"/>
    <property type="project" value="TreeGrafter"/>
</dbReference>
<proteinExistence type="predicted"/>
<dbReference type="EMBL" id="FZQP02002935">
    <property type="protein sequence ID" value="VVC96904.1"/>
    <property type="molecule type" value="Genomic_DNA"/>
</dbReference>
<accession>A0A5E4QF37</accession>
<keyword evidence="2" id="KW-1185">Reference proteome</keyword>
<evidence type="ECO:0000313" key="1">
    <source>
        <dbReference type="EMBL" id="VVC96904.1"/>
    </source>
</evidence>
<dbReference type="Proteomes" id="UP000324832">
    <property type="component" value="Unassembled WGS sequence"/>
</dbReference>
<organism evidence="1 2">
    <name type="scientific">Leptidea sinapis</name>
    <dbReference type="NCBI Taxonomy" id="189913"/>
    <lineage>
        <taxon>Eukaryota</taxon>
        <taxon>Metazoa</taxon>
        <taxon>Ecdysozoa</taxon>
        <taxon>Arthropoda</taxon>
        <taxon>Hexapoda</taxon>
        <taxon>Insecta</taxon>
        <taxon>Pterygota</taxon>
        <taxon>Neoptera</taxon>
        <taxon>Endopterygota</taxon>
        <taxon>Lepidoptera</taxon>
        <taxon>Glossata</taxon>
        <taxon>Ditrysia</taxon>
        <taxon>Papilionoidea</taxon>
        <taxon>Pieridae</taxon>
        <taxon>Dismorphiinae</taxon>
        <taxon>Leptidea</taxon>
    </lineage>
</organism>
<evidence type="ECO:0000313" key="2">
    <source>
        <dbReference type="Proteomes" id="UP000324832"/>
    </source>
</evidence>
<dbReference type="Pfam" id="PF08584">
    <property type="entry name" value="Ribonuc_P_40"/>
    <property type="match status" value="1"/>
</dbReference>
<dbReference type="AlphaFoldDB" id="A0A5E4QF37"/>
<dbReference type="GO" id="GO:0004526">
    <property type="term" value="F:ribonuclease P activity"/>
    <property type="evidence" value="ECO:0007669"/>
    <property type="project" value="TreeGrafter"/>
</dbReference>
<gene>
    <name evidence="1" type="ORF">LSINAPIS_LOCUS8302</name>
</gene>
<dbReference type="InterPro" id="IPR013893">
    <property type="entry name" value="RNase_P_Rpp40"/>
</dbReference>
<dbReference type="PANTHER" id="PTHR15396">
    <property type="entry name" value="RIBONUCLEASE P PROTEIN SUBUNIT P40"/>
    <property type="match status" value="1"/>
</dbReference>
<sequence length="316" mass="36148">MLCPEVSSFPPPITYSTIKKDLSLEDVINTVELNNFYKSAIITCPDEVNVPAYIEDTFDDSDYYEISNLSLTEFIDPVFIETFVKHGRIYCLSINRKCINQNCAAITLDGVLTLHVLENIYQTLGIEGVKQPNNFYGITLDLNNLKRIKKLTEALRKLELFEFHMSWVPHEEDICPSTIAKYFSDKNCVVRLCNLKIEHVVPQVKEVPSLCDVDLDQVVEWAGMLLHGCDLYPEDNYTSTYYVPDSASPLKTSRISILIIKGFITPDILKNTCKSLSEHVSQRDVDYYWCALSLQSQEEEMLQMSLVKGLKHDHIL</sequence>